<dbReference type="InterPro" id="IPR006566">
    <property type="entry name" value="FBD"/>
</dbReference>
<dbReference type="InterPro" id="IPR053781">
    <property type="entry name" value="F-box_AtFBL13-like"/>
</dbReference>
<dbReference type="PANTHER" id="PTHR31900">
    <property type="entry name" value="F-BOX/RNI SUPERFAMILY PROTEIN-RELATED"/>
    <property type="match status" value="1"/>
</dbReference>
<dbReference type="OrthoDB" id="1939276at2759"/>
<dbReference type="InterPro" id="IPR001810">
    <property type="entry name" value="F-box_dom"/>
</dbReference>
<dbReference type="PANTHER" id="PTHR31900:SF32">
    <property type="entry name" value="F-BOX_RNI_FBD-LIKE DOMAIN PROTEIN"/>
    <property type="match status" value="1"/>
</dbReference>
<proteinExistence type="predicted"/>
<dbReference type="InterPro" id="IPR032675">
    <property type="entry name" value="LRR_dom_sf"/>
</dbReference>
<evidence type="ECO:0000256" key="1">
    <source>
        <dbReference type="SAM" id="MobiDB-lite"/>
    </source>
</evidence>
<dbReference type="InParanoid" id="A0A1U8AMW7"/>
<dbReference type="RefSeq" id="XP_010268834.1">
    <property type="nucleotide sequence ID" value="XM_010270532.2"/>
</dbReference>
<dbReference type="eggNOG" id="ENOG502RXSD">
    <property type="taxonomic scope" value="Eukaryota"/>
</dbReference>
<dbReference type="Proteomes" id="UP000189703">
    <property type="component" value="Unplaced"/>
</dbReference>
<dbReference type="Pfam" id="PF23622">
    <property type="entry name" value="LRR_At1g61320_AtMIF1"/>
    <property type="match status" value="1"/>
</dbReference>
<dbReference type="AlphaFoldDB" id="A0A1U8AMW7"/>
<reference evidence="4" key="1">
    <citation type="submission" date="2025-08" db="UniProtKB">
        <authorList>
            <consortium name="RefSeq"/>
        </authorList>
    </citation>
    <scope>IDENTIFICATION</scope>
</reference>
<evidence type="ECO:0000259" key="2">
    <source>
        <dbReference type="SMART" id="SM00579"/>
    </source>
</evidence>
<organism evidence="3 4">
    <name type="scientific">Nelumbo nucifera</name>
    <name type="common">Sacred lotus</name>
    <dbReference type="NCBI Taxonomy" id="4432"/>
    <lineage>
        <taxon>Eukaryota</taxon>
        <taxon>Viridiplantae</taxon>
        <taxon>Streptophyta</taxon>
        <taxon>Embryophyta</taxon>
        <taxon>Tracheophyta</taxon>
        <taxon>Spermatophyta</taxon>
        <taxon>Magnoliopsida</taxon>
        <taxon>Proteales</taxon>
        <taxon>Nelumbonaceae</taxon>
        <taxon>Nelumbo</taxon>
    </lineage>
</organism>
<dbReference type="SMART" id="SM00579">
    <property type="entry name" value="FBD"/>
    <property type="match status" value="1"/>
</dbReference>
<keyword evidence="3" id="KW-1185">Reference proteome</keyword>
<dbReference type="GeneID" id="104605681"/>
<accession>A0A1U8AMW7</accession>
<sequence length="496" mass="56878">MEDSGNTSDESTSSSKRQKISGDSGNTDEGLDRISVLPDSVLLYILSLLPTKEAIKTGILSKRWAYLWTSVPNLDFSDPNFEESEDEDGFVNFVDRTLILYGGSRIKRFRVVFEYREWFASRVDLWIRFAARKNVEELILEFAEGDNLDPLDGDPYLLPQHVLTNGSVTNLSFSFCRINPHGSISWRSLKSLSLSYMPLNDNLVHDIITGSPSLEVLDLYECCGLRKLNITSENLKKLTLRDYYSSSDLNSALEISAPNIQSLSILGILNRRCHLMNMPSLIDATLQFQIMIDNILDEYNVYEGYHNILRVILETLQHVKVLRIGIWCIQVLSIWEMKILPSPSSKRKLLMLDTSLDKWELPGIANLLRSSPDLEALVVNMTASSFINQFHFEADFLDSYNFDGERYWSSQNLFLHCLMHNLKTVKINGFTGGCHEIELVQFILKNAMVLEKMVIYTPRYAHLNWRKRFSPEELLEIAQKMLSFQRASPRAVILFS</sequence>
<feature type="compositionally biased region" description="Low complexity" evidence="1">
    <location>
        <begin position="1"/>
        <end position="15"/>
    </location>
</feature>
<feature type="domain" description="FBD" evidence="2">
    <location>
        <begin position="416"/>
        <end position="496"/>
    </location>
</feature>
<dbReference type="InterPro" id="IPR055357">
    <property type="entry name" value="LRR_At1g61320_AtMIF1"/>
</dbReference>
<feature type="region of interest" description="Disordered" evidence="1">
    <location>
        <begin position="1"/>
        <end position="27"/>
    </location>
</feature>
<dbReference type="InterPro" id="IPR036047">
    <property type="entry name" value="F-box-like_dom_sf"/>
</dbReference>
<dbReference type="Pfam" id="PF00646">
    <property type="entry name" value="F-box"/>
    <property type="match status" value="1"/>
</dbReference>
<dbReference type="FunCoup" id="A0A1U8AMW7">
    <property type="interactions" value="2052"/>
</dbReference>
<dbReference type="OMA" id="NEPWIPT"/>
<evidence type="ECO:0000313" key="4">
    <source>
        <dbReference type="RefSeq" id="XP_010268834.1"/>
    </source>
</evidence>
<dbReference type="Gene3D" id="3.80.10.10">
    <property type="entry name" value="Ribonuclease Inhibitor"/>
    <property type="match status" value="1"/>
</dbReference>
<name>A0A1U8AMW7_NELNU</name>
<dbReference type="Gene3D" id="1.20.1280.50">
    <property type="match status" value="1"/>
</dbReference>
<dbReference type="SUPFAM" id="SSF52047">
    <property type="entry name" value="RNI-like"/>
    <property type="match status" value="1"/>
</dbReference>
<dbReference type="KEGG" id="nnu:104605681"/>
<gene>
    <name evidence="4" type="primary">LOC104605681</name>
</gene>
<dbReference type="SUPFAM" id="SSF81383">
    <property type="entry name" value="F-box domain"/>
    <property type="match status" value="1"/>
</dbReference>
<dbReference type="InterPro" id="IPR050232">
    <property type="entry name" value="FBL13/AtMIF1-like"/>
</dbReference>
<protein>
    <submittedName>
        <fullName evidence="4">F-box protein At1g49610</fullName>
    </submittedName>
</protein>
<dbReference type="CDD" id="cd22160">
    <property type="entry name" value="F-box_AtFBL13-like"/>
    <property type="match status" value="1"/>
</dbReference>
<evidence type="ECO:0000313" key="3">
    <source>
        <dbReference type="Proteomes" id="UP000189703"/>
    </source>
</evidence>